<keyword evidence="2" id="KW-1185">Reference proteome</keyword>
<dbReference type="Proteomes" id="UP000192939">
    <property type="component" value="Unassembled WGS sequence"/>
</dbReference>
<gene>
    <name evidence="1" type="ORF">SAMN02744124_00376</name>
</gene>
<reference evidence="1 2" key="1">
    <citation type="submission" date="2017-04" db="EMBL/GenBank/DDBJ databases">
        <authorList>
            <person name="Varghese N."/>
            <person name="Submissions S."/>
        </authorList>
    </citation>
    <scope>NUCLEOTIDE SEQUENCE [LARGE SCALE GENOMIC DNA]</scope>
    <source>
        <strain evidence="1 2">J12</strain>
    </source>
</reference>
<name>A0ABY1LSF6_9BACL</name>
<comment type="caution">
    <text evidence="1">The sequence shown here is derived from an EMBL/GenBank/DDBJ whole genome shotgun (WGS) entry which is preliminary data.</text>
</comment>
<accession>A0ABY1LSF6</accession>
<organism evidence="1 2">
    <name type="scientific">Paenibacillus barengoltzii J12</name>
    <dbReference type="NCBI Taxonomy" id="935846"/>
    <lineage>
        <taxon>Bacteria</taxon>
        <taxon>Bacillati</taxon>
        <taxon>Bacillota</taxon>
        <taxon>Bacilli</taxon>
        <taxon>Bacillales</taxon>
        <taxon>Paenibacillaceae</taxon>
        <taxon>Paenibacillus</taxon>
    </lineage>
</organism>
<protein>
    <submittedName>
        <fullName evidence="1">Uncharacterized protein</fullName>
    </submittedName>
</protein>
<sequence length="121" mass="14355">MQKGELEQMKPILSKPQLGYSKAKRKFEDRSKVLEKRIEETAKLQEVTQEVMESLVIETGFHDAFTELRAAENELIEWSHNTMKHEKTYKDNKKAIDEMYEKLNTDPQMRARIIQLAMRVR</sequence>
<proteinExistence type="predicted"/>
<evidence type="ECO:0000313" key="1">
    <source>
        <dbReference type="EMBL" id="SME94646.1"/>
    </source>
</evidence>
<evidence type="ECO:0000313" key="2">
    <source>
        <dbReference type="Proteomes" id="UP000192939"/>
    </source>
</evidence>
<dbReference type="EMBL" id="FXAE01000002">
    <property type="protein sequence ID" value="SME94646.1"/>
    <property type="molecule type" value="Genomic_DNA"/>
</dbReference>